<dbReference type="InterPro" id="IPR008407">
    <property type="entry name" value="Brnchd-chn_aa_trnsp_AzlD"/>
</dbReference>
<reference evidence="2 3" key="1">
    <citation type="submission" date="2024-06" db="EMBL/GenBank/DDBJ databases">
        <title>The Natural Products Discovery Center: Release of the First 8490 Sequenced Strains for Exploring Actinobacteria Biosynthetic Diversity.</title>
        <authorList>
            <person name="Kalkreuter E."/>
            <person name="Kautsar S.A."/>
            <person name="Yang D."/>
            <person name="Bader C.D."/>
            <person name="Teijaro C.N."/>
            <person name="Fluegel L."/>
            <person name="Davis C.M."/>
            <person name="Simpson J.R."/>
            <person name="Lauterbach L."/>
            <person name="Steele A.D."/>
            <person name="Gui C."/>
            <person name="Meng S."/>
            <person name="Li G."/>
            <person name="Viehrig K."/>
            <person name="Ye F."/>
            <person name="Su P."/>
            <person name="Kiefer A.F."/>
            <person name="Nichols A."/>
            <person name="Cepeda A.J."/>
            <person name="Yan W."/>
            <person name="Fan B."/>
            <person name="Jiang Y."/>
            <person name="Adhikari A."/>
            <person name="Zheng C.-J."/>
            <person name="Schuster L."/>
            <person name="Cowan T.M."/>
            <person name="Smanski M.J."/>
            <person name="Chevrette M.G."/>
            <person name="De Carvalho L.P.S."/>
            <person name="Shen B."/>
        </authorList>
    </citation>
    <scope>NUCLEOTIDE SEQUENCE [LARGE SCALE GENOMIC DNA]</scope>
    <source>
        <strain evidence="2 3">NPDC050100</strain>
    </source>
</reference>
<keyword evidence="1" id="KW-0472">Membrane</keyword>
<evidence type="ECO:0000256" key="1">
    <source>
        <dbReference type="SAM" id="Phobius"/>
    </source>
</evidence>
<name>A0ABV3G9J6_MICGL</name>
<keyword evidence="1" id="KW-1133">Transmembrane helix</keyword>
<comment type="caution">
    <text evidence="2">The sequence shown here is derived from an EMBL/GenBank/DDBJ whole genome shotgun (WGS) entry which is preliminary data.</text>
</comment>
<feature type="transmembrane region" description="Helical" evidence="1">
    <location>
        <begin position="39"/>
        <end position="61"/>
    </location>
</feature>
<proteinExistence type="predicted"/>
<dbReference type="Pfam" id="PF05437">
    <property type="entry name" value="AzlD"/>
    <property type="match status" value="1"/>
</dbReference>
<evidence type="ECO:0000313" key="3">
    <source>
        <dbReference type="Proteomes" id="UP001551675"/>
    </source>
</evidence>
<gene>
    <name evidence="2" type="ORF">AB0I59_06665</name>
</gene>
<dbReference type="RefSeq" id="WP_358130817.1">
    <property type="nucleotide sequence ID" value="NZ_JBFALK010000003.1"/>
</dbReference>
<dbReference type="Proteomes" id="UP001551675">
    <property type="component" value="Unassembled WGS sequence"/>
</dbReference>
<organism evidence="2 3">
    <name type="scientific">Microtetraspora glauca</name>
    <dbReference type="NCBI Taxonomy" id="1996"/>
    <lineage>
        <taxon>Bacteria</taxon>
        <taxon>Bacillati</taxon>
        <taxon>Actinomycetota</taxon>
        <taxon>Actinomycetes</taxon>
        <taxon>Streptosporangiales</taxon>
        <taxon>Streptosporangiaceae</taxon>
        <taxon>Microtetraspora</taxon>
    </lineage>
</organism>
<dbReference type="EMBL" id="JBFALK010000003">
    <property type="protein sequence ID" value="MEV0968299.1"/>
    <property type="molecule type" value="Genomic_DNA"/>
</dbReference>
<keyword evidence="3" id="KW-1185">Reference proteome</keyword>
<feature type="transmembrane region" description="Helical" evidence="1">
    <location>
        <begin position="82"/>
        <end position="100"/>
    </location>
</feature>
<protein>
    <submittedName>
        <fullName evidence="2">AzlD domain-containing protein</fullName>
    </submittedName>
</protein>
<sequence length="102" mass="10476">MPMLAIALLAAGTYAFRLGGPLLGDRLRVPDRLRQLLSTAAVVLLVALVATAALTEGNGFAGWARPSGVLVAGILAARRAPFPVVVVAAAATTALLRWYGVP</sequence>
<keyword evidence="1" id="KW-0812">Transmembrane</keyword>
<evidence type="ECO:0000313" key="2">
    <source>
        <dbReference type="EMBL" id="MEV0968299.1"/>
    </source>
</evidence>
<accession>A0ABV3G9J6</accession>